<accession>A0ABV3SKE7</accession>
<dbReference type="InterPro" id="IPR038765">
    <property type="entry name" value="Papain-like_cys_pep_sf"/>
</dbReference>
<sequence length="304" mass="33291">MGDVSFFNGRGIGSRAVVALLSCGLSMAGCTHVPSKDGLTAAAEKGPCCVHVERYPSWLVAIAEPVAPLVGRTIAHVVWREGYLAGEAEREILAQLRPLDVLLVSSKGRLSGHVIPGLFGHMAVYLGNEAELRAMGVWNEPSVRRHRDAIRDGATVIESDHKGVHLSRPSRVLNGDRVVVLRPRLSSAARRRVLEAFYDHLGGRFDFHFDSGDSECVYCAELIDHVAPELHLPRRIAYGRQTIIPDDAAIRAARGLIPFHFLLYVEGDGKGSRRSTRSKLISDIEAEWLGRALDGNQSGPRIAW</sequence>
<reference evidence="1 2" key="1">
    <citation type="submission" date="2024-05" db="EMBL/GenBank/DDBJ databases">
        <authorList>
            <person name="Jiang F."/>
        </authorList>
    </citation>
    <scope>NUCLEOTIDE SEQUENCE [LARGE SCALE GENOMIC DNA]</scope>
    <source>
        <strain evidence="1 2">LZ166</strain>
    </source>
</reference>
<comment type="caution">
    <text evidence="1">The sequence shown here is derived from an EMBL/GenBank/DDBJ whole genome shotgun (WGS) entry which is preliminary data.</text>
</comment>
<dbReference type="RefSeq" id="WP_367954205.1">
    <property type="nucleotide sequence ID" value="NZ_JBDPGJ010000002.1"/>
</dbReference>
<dbReference type="SUPFAM" id="SSF54001">
    <property type="entry name" value="Cysteine proteinases"/>
    <property type="match status" value="1"/>
</dbReference>
<organism evidence="1 2">
    <name type="scientific">Aquibium pacificus</name>
    <dbReference type="NCBI Taxonomy" id="3153579"/>
    <lineage>
        <taxon>Bacteria</taxon>
        <taxon>Pseudomonadati</taxon>
        <taxon>Pseudomonadota</taxon>
        <taxon>Alphaproteobacteria</taxon>
        <taxon>Hyphomicrobiales</taxon>
        <taxon>Phyllobacteriaceae</taxon>
        <taxon>Aquibium</taxon>
    </lineage>
</organism>
<dbReference type="Proteomes" id="UP001556692">
    <property type="component" value="Unassembled WGS sequence"/>
</dbReference>
<gene>
    <name evidence="1" type="ORF">ABGN05_11800</name>
</gene>
<dbReference type="InterPro" id="IPR024453">
    <property type="entry name" value="Peptidase_C92"/>
</dbReference>
<keyword evidence="2" id="KW-1185">Reference proteome</keyword>
<dbReference type="Gene3D" id="3.90.1720.10">
    <property type="entry name" value="endopeptidase domain like (from Nostoc punctiforme)"/>
    <property type="match status" value="1"/>
</dbReference>
<name>A0ABV3SKE7_9HYPH</name>
<proteinExistence type="predicted"/>
<dbReference type="EMBL" id="JBDPGJ010000002">
    <property type="protein sequence ID" value="MEX0406351.1"/>
    <property type="molecule type" value="Genomic_DNA"/>
</dbReference>
<evidence type="ECO:0000313" key="1">
    <source>
        <dbReference type="EMBL" id="MEX0406351.1"/>
    </source>
</evidence>
<evidence type="ECO:0000313" key="2">
    <source>
        <dbReference type="Proteomes" id="UP001556692"/>
    </source>
</evidence>
<protein>
    <submittedName>
        <fullName evidence="1">YiiX/YebB-like N1pC/P60 family cysteine hydrolase</fullName>
    </submittedName>
</protein>
<dbReference type="Pfam" id="PF05708">
    <property type="entry name" value="Peptidase_C92"/>
    <property type="match status" value="1"/>
</dbReference>